<dbReference type="AlphaFoldDB" id="A0A0H2RJF3"/>
<proteinExistence type="predicted"/>
<dbReference type="Proteomes" id="UP000053477">
    <property type="component" value="Unassembled WGS sequence"/>
</dbReference>
<dbReference type="OrthoDB" id="3264182at2759"/>
<keyword evidence="1" id="KW-0371">Homeobox</keyword>
<reference evidence="1 2" key="1">
    <citation type="submission" date="2015-04" db="EMBL/GenBank/DDBJ databases">
        <title>Complete genome sequence of Schizopora paradoxa KUC8140, a cosmopolitan wood degrader in East Asia.</title>
        <authorList>
            <consortium name="DOE Joint Genome Institute"/>
            <person name="Min B."/>
            <person name="Park H."/>
            <person name="Jang Y."/>
            <person name="Kim J.-J."/>
            <person name="Kim K.H."/>
            <person name="Pangilinan J."/>
            <person name="Lipzen A."/>
            <person name="Riley R."/>
            <person name="Grigoriev I.V."/>
            <person name="Spatafora J.W."/>
            <person name="Choi I.-G."/>
        </authorList>
    </citation>
    <scope>NUCLEOTIDE SEQUENCE [LARGE SCALE GENOMIC DNA]</scope>
    <source>
        <strain evidence="1 2">KUC8140</strain>
    </source>
</reference>
<dbReference type="Pfam" id="PF13565">
    <property type="entry name" value="HTH_32"/>
    <property type="match status" value="1"/>
</dbReference>
<dbReference type="SUPFAM" id="SSF46689">
    <property type="entry name" value="Homeodomain-like"/>
    <property type="match status" value="1"/>
</dbReference>
<keyword evidence="1" id="KW-0238">DNA-binding</keyword>
<evidence type="ECO:0000313" key="2">
    <source>
        <dbReference type="Proteomes" id="UP000053477"/>
    </source>
</evidence>
<keyword evidence="2" id="KW-1185">Reference proteome</keyword>
<dbReference type="InParanoid" id="A0A0H2RJF3"/>
<gene>
    <name evidence="1" type="ORF">SCHPADRAFT_812587</name>
</gene>
<evidence type="ECO:0000313" key="1">
    <source>
        <dbReference type="EMBL" id="KLO09578.1"/>
    </source>
</evidence>
<dbReference type="InterPro" id="IPR009057">
    <property type="entry name" value="Homeodomain-like_sf"/>
</dbReference>
<protein>
    <submittedName>
        <fullName evidence="1">Homeodomain-like protein</fullName>
    </submittedName>
</protein>
<organism evidence="1 2">
    <name type="scientific">Schizopora paradoxa</name>
    <dbReference type="NCBI Taxonomy" id="27342"/>
    <lineage>
        <taxon>Eukaryota</taxon>
        <taxon>Fungi</taxon>
        <taxon>Dikarya</taxon>
        <taxon>Basidiomycota</taxon>
        <taxon>Agaricomycotina</taxon>
        <taxon>Agaricomycetes</taxon>
        <taxon>Hymenochaetales</taxon>
        <taxon>Schizoporaceae</taxon>
        <taxon>Schizopora</taxon>
    </lineage>
</organism>
<feature type="non-terminal residue" evidence="1">
    <location>
        <position position="121"/>
    </location>
</feature>
<dbReference type="GO" id="GO:0003677">
    <property type="term" value="F:DNA binding"/>
    <property type="evidence" value="ECO:0007669"/>
    <property type="project" value="UniProtKB-KW"/>
</dbReference>
<accession>A0A0H2RJF3</accession>
<sequence>MTSGVALSEDVRGVLIYMHDTGGLDAKTICLLTGIPRRTVYRVLSTWQRTGEVKPAPEGRAGRPRALDFADTQFLVGAVTQRNDLYLDELRDALEDRCGLRVSEATIWRTLQRVGFRLKEV</sequence>
<name>A0A0H2RJF3_9AGAM</name>
<dbReference type="EMBL" id="KQ086051">
    <property type="protein sequence ID" value="KLO09578.1"/>
    <property type="molecule type" value="Genomic_DNA"/>
</dbReference>
<dbReference type="STRING" id="27342.A0A0H2RJF3"/>